<dbReference type="EMBL" id="VSDO01000001">
    <property type="protein sequence ID" value="TYA14378.1"/>
    <property type="molecule type" value="Genomic_DNA"/>
</dbReference>
<dbReference type="Gene3D" id="2.60.40.10">
    <property type="entry name" value="Immunoglobulins"/>
    <property type="match status" value="3"/>
</dbReference>
<protein>
    <recommendedName>
        <fullName evidence="7">pullulanase</fullName>
        <ecNumber evidence="7">3.2.1.41</ecNumber>
    </recommendedName>
    <alternativeName>
        <fullName evidence="8">Alpha-dextrin endo-1,6-alpha-glucosidase</fullName>
    </alternativeName>
    <alternativeName>
        <fullName evidence="9">Pullulan 6-glucanohydrolase</fullName>
    </alternativeName>
</protein>
<evidence type="ECO:0000256" key="6">
    <source>
        <dbReference type="ARBA" id="ARBA00023965"/>
    </source>
</evidence>
<dbReference type="CDD" id="cd11341">
    <property type="entry name" value="AmyAc_Pullulanase_LD-like"/>
    <property type="match status" value="1"/>
</dbReference>
<dbReference type="InterPro" id="IPR001119">
    <property type="entry name" value="SLH_dom"/>
</dbReference>
<dbReference type="Gene3D" id="3.20.20.80">
    <property type="entry name" value="Glycosidases"/>
    <property type="match status" value="2"/>
</dbReference>
<dbReference type="SUPFAM" id="SSF81296">
    <property type="entry name" value="E set domains"/>
    <property type="match status" value="1"/>
</dbReference>
<evidence type="ECO:0000313" key="14">
    <source>
        <dbReference type="Proteomes" id="UP000325218"/>
    </source>
</evidence>
<dbReference type="InterPro" id="IPR014756">
    <property type="entry name" value="Ig_E-set"/>
</dbReference>
<organism evidence="13 14">
    <name type="scientific">Paenibacillus faecis</name>
    <dbReference type="NCBI Taxonomy" id="862114"/>
    <lineage>
        <taxon>Bacteria</taxon>
        <taxon>Bacillati</taxon>
        <taxon>Bacillota</taxon>
        <taxon>Bacilli</taxon>
        <taxon>Bacillales</taxon>
        <taxon>Paenibacillaceae</taxon>
        <taxon>Paenibacillus</taxon>
    </lineage>
</organism>
<dbReference type="Pfam" id="PF02922">
    <property type="entry name" value="CBM_48"/>
    <property type="match status" value="1"/>
</dbReference>
<evidence type="ECO:0000256" key="5">
    <source>
        <dbReference type="ARBA" id="ARBA00023295"/>
    </source>
</evidence>
<keyword evidence="11" id="KW-1133">Transmembrane helix</keyword>
<dbReference type="InterPro" id="IPR005323">
    <property type="entry name" value="CBM41_pullulanase"/>
</dbReference>
<dbReference type="Proteomes" id="UP000325218">
    <property type="component" value="Unassembled WGS sequence"/>
</dbReference>
<evidence type="ECO:0000256" key="2">
    <source>
        <dbReference type="ARBA" id="ARBA00022729"/>
    </source>
</evidence>
<dbReference type="CDD" id="cd10315">
    <property type="entry name" value="CBM41_pullulanase"/>
    <property type="match status" value="3"/>
</dbReference>
<dbReference type="InterPro" id="IPR054409">
    <property type="entry name" value="X25_BaPul-like"/>
</dbReference>
<dbReference type="InterPro" id="IPR013783">
    <property type="entry name" value="Ig-like_fold"/>
</dbReference>
<dbReference type="GO" id="GO:0051060">
    <property type="term" value="F:pullulanase activity"/>
    <property type="evidence" value="ECO:0007669"/>
    <property type="project" value="UniProtKB-EC"/>
</dbReference>
<dbReference type="InterPro" id="IPR017853">
    <property type="entry name" value="GH"/>
</dbReference>
<evidence type="ECO:0000256" key="10">
    <source>
        <dbReference type="SAM" id="MobiDB-lite"/>
    </source>
</evidence>
<dbReference type="Gene3D" id="2.60.40.1220">
    <property type="match status" value="1"/>
</dbReference>
<evidence type="ECO:0000256" key="4">
    <source>
        <dbReference type="ARBA" id="ARBA00022837"/>
    </source>
</evidence>
<dbReference type="NCBIfam" id="TIGR02102">
    <property type="entry name" value="pullulan_Gpos"/>
    <property type="match status" value="1"/>
</dbReference>
<comment type="catalytic activity">
    <reaction evidence="6">
        <text>Hydrolysis of (1-&gt;6)-alpha-D-glucosidic linkages in pullulan, amylopectin and glycogen, and in the alpha- and beta-limit dextrins of amylopectin and glycogen.</text>
        <dbReference type="EC" id="3.2.1.41"/>
    </reaction>
</comment>
<dbReference type="InterPro" id="IPR013780">
    <property type="entry name" value="Glyco_hydro_b"/>
</dbReference>
<evidence type="ECO:0000256" key="7">
    <source>
        <dbReference type="ARBA" id="ARBA00024062"/>
    </source>
</evidence>
<dbReference type="OrthoDB" id="9761875at2"/>
<feature type="domain" description="SLH" evidence="12">
    <location>
        <begin position="2356"/>
        <end position="2419"/>
    </location>
</feature>
<dbReference type="SUPFAM" id="SSF51445">
    <property type="entry name" value="(Trans)glycosidases"/>
    <property type="match status" value="2"/>
</dbReference>
<dbReference type="GO" id="GO:0005975">
    <property type="term" value="P:carbohydrate metabolic process"/>
    <property type="evidence" value="ECO:0007669"/>
    <property type="project" value="InterPro"/>
</dbReference>
<dbReference type="PROSITE" id="PS51272">
    <property type="entry name" value="SLH"/>
    <property type="match status" value="3"/>
</dbReference>
<dbReference type="SUPFAM" id="SSF49452">
    <property type="entry name" value="Starch-binding domain-like"/>
    <property type="match status" value="3"/>
</dbReference>
<keyword evidence="11" id="KW-0812">Transmembrane</keyword>
<evidence type="ECO:0000256" key="11">
    <source>
        <dbReference type="SAM" id="Phobius"/>
    </source>
</evidence>
<feature type="compositionally biased region" description="Low complexity" evidence="10">
    <location>
        <begin position="2156"/>
        <end position="2165"/>
    </location>
</feature>
<dbReference type="InterPro" id="IPR008964">
    <property type="entry name" value="Invasin/intimin_cell_adhesion"/>
</dbReference>
<proteinExistence type="inferred from homology"/>
<dbReference type="SUPFAM" id="SSF49373">
    <property type="entry name" value="Invasin/intimin cell-adhesion fragments"/>
    <property type="match status" value="1"/>
</dbReference>
<comment type="caution">
    <text evidence="13">The sequence shown here is derived from an EMBL/GenBank/DDBJ whole genome shotgun (WGS) entry which is preliminary data.</text>
</comment>
<dbReference type="Gene3D" id="2.60.40.1110">
    <property type="match status" value="3"/>
</dbReference>
<feature type="region of interest" description="Disordered" evidence="10">
    <location>
        <begin position="2135"/>
        <end position="2175"/>
    </location>
</feature>
<dbReference type="Pfam" id="PF00395">
    <property type="entry name" value="SLH"/>
    <property type="match status" value="3"/>
</dbReference>
<keyword evidence="14" id="KW-1185">Reference proteome</keyword>
<dbReference type="CDD" id="cd12962">
    <property type="entry name" value="X25_BaPul_like"/>
    <property type="match status" value="1"/>
</dbReference>
<dbReference type="SMART" id="SM00642">
    <property type="entry name" value="Aamy"/>
    <property type="match status" value="1"/>
</dbReference>
<dbReference type="SMART" id="SM00635">
    <property type="entry name" value="BID_2"/>
    <property type="match status" value="1"/>
</dbReference>
<keyword evidence="4" id="KW-0106">Calcium</keyword>
<dbReference type="RefSeq" id="WP_148449888.1">
    <property type="nucleotide sequence ID" value="NZ_VSDO01000001.1"/>
</dbReference>
<keyword evidence="3 13" id="KW-0378">Hydrolase</keyword>
<name>A0A5D0CXB6_9BACL</name>
<dbReference type="Gene3D" id="2.60.40.1180">
    <property type="entry name" value="Golgi alpha-mannosidase II"/>
    <property type="match status" value="2"/>
</dbReference>
<comment type="similarity">
    <text evidence="1">Belongs to the glycosyl hydrolase 13 family.</text>
</comment>
<evidence type="ECO:0000256" key="1">
    <source>
        <dbReference type="ARBA" id="ARBA00008061"/>
    </source>
</evidence>
<keyword evidence="5 13" id="KW-0326">Glycosidase</keyword>
<reference evidence="13 14" key="1">
    <citation type="submission" date="2019-08" db="EMBL/GenBank/DDBJ databases">
        <title>Genome sequencing of Paenibacillus faecis DSM 23593(T).</title>
        <authorList>
            <person name="Kook J.-K."/>
            <person name="Park S.-N."/>
            <person name="Lim Y.K."/>
        </authorList>
    </citation>
    <scope>NUCLEOTIDE SEQUENCE [LARGE SCALE GENOMIC DNA]</scope>
    <source>
        <strain evidence="13 14">DSM 23593</strain>
    </source>
</reference>
<dbReference type="InterPro" id="IPR003343">
    <property type="entry name" value="Big_2"/>
</dbReference>
<dbReference type="Gene3D" id="2.60.40.1080">
    <property type="match status" value="1"/>
</dbReference>
<gene>
    <name evidence="13" type="ORF">FRY98_01425</name>
</gene>
<accession>A0A5D0CXB6</accession>
<keyword evidence="2" id="KW-0732">Signal</keyword>
<feature type="compositionally biased region" description="Gly residues" evidence="10">
    <location>
        <begin position="2136"/>
        <end position="2155"/>
    </location>
</feature>
<feature type="transmembrane region" description="Helical" evidence="11">
    <location>
        <begin position="12"/>
        <end position="30"/>
    </location>
</feature>
<dbReference type="InterPro" id="IPR014755">
    <property type="entry name" value="Cu-Rt/internalin_Ig-like"/>
</dbReference>
<dbReference type="InterPro" id="IPR011838">
    <property type="entry name" value="Pullulan_Gpos"/>
</dbReference>
<feature type="domain" description="SLH" evidence="12">
    <location>
        <begin position="2420"/>
        <end position="2478"/>
    </location>
</feature>
<dbReference type="Pfam" id="PF03714">
    <property type="entry name" value="PUD"/>
    <property type="match status" value="3"/>
</dbReference>
<evidence type="ECO:0000256" key="8">
    <source>
        <dbReference type="ARBA" id="ARBA00029618"/>
    </source>
</evidence>
<dbReference type="InterPro" id="IPR004193">
    <property type="entry name" value="Glyco_hydro_13_N"/>
</dbReference>
<feature type="domain" description="SLH" evidence="12">
    <location>
        <begin position="2480"/>
        <end position="2539"/>
    </location>
</feature>
<dbReference type="PANTHER" id="PTHR43002">
    <property type="entry name" value="GLYCOGEN DEBRANCHING ENZYME"/>
    <property type="match status" value="1"/>
</dbReference>
<dbReference type="SUPFAM" id="SSF51011">
    <property type="entry name" value="Glycosyl hydrolase domain"/>
    <property type="match status" value="1"/>
</dbReference>
<dbReference type="Pfam" id="PF02368">
    <property type="entry name" value="Big_2"/>
    <property type="match status" value="1"/>
</dbReference>
<sequence length="2539" mass="276445">MRLRLDAAGRRVWAILVVVSLVVSMIWIPPAAKAETTQAKVVLAGDLQTRLGAGKDWDPAAAATEMTYVGDGEYRFTGTLPAGTYEYKVAIDGDWKESYGSAHYSHPGGAGSEGRIQLRLTGDTEVTFYYNHNTHRIADSTVYKPLSADHLPRVTGSFQHGIGESANRPPAEAELILKDPDYDQVYSVTAVVYAGAHEFQISLGDGPASEVYPSAKEPLFLTEDREVTFLYNSIDHKVSVDFAAPLSGNPGSVNPVPADHLRVHYNRTDGDYGNLGLWLFEDVAAPSTDWPGGATAFPDGQTDSYGAYVDIPLAASPKKIGMVVVNTKTGDKDGGDKVVELVSPQMNEVWLKEGTDTAYSFEPVELPADTVRIHYARQDRQYEAFGVWLWGDVESPSSDWPTGATMFTGAQRDSFGAYVDVKLKSGAQSIGFLMLDPSKGDAGKDAGDKSFAMMDRFRHLFIKEGDNTVYVSPYGETPTGLVSAEVVAAGKLRLSLTSTEGLEPETLKQELQIMNRDGQAVTVQRVNMTGATSVEVEASFTLEELPLQVTYAGKTVSAVSGWRMLDELYYYDGDDLGATYRAGGAELKLWAPLAEKVSVQVFDKDDAVRSVGVPLELDKGDKGVWSLALKPGDMGIPDFKGYFYQYEVTHNGVPKKVLDPYAKSMAEFRVNTKGTVGPDGDPVGKAAIVDLTETNPPGFDFADIPGYEQREDAVIWEIHVRDFTSDPAVAADLHQTTWGTYDAFAKKLEYLKSLGVTHVQLLPVMAWYYGDEANMKSREAAYSAKDNEYNWGYDPHGYFSPDGAYSENPADPHLRIKELKAMIDAIHDAGMGVILDVVYTHMAKADFLNDIVPNYYAFQDQNGNFIGGFGNNLATNRKMAEKLMIDSVKYWFTEYKIDGMRFDMMGDATYEAVQNAYNAAAAIHPKALFIGEGWKTFSGAISDPSLAGKGADQDWMDQTDDVGVFSDEFRNELKSGYGSEGEPRFITGGARDIQTIFKNIKAQPGNTPADDPGDMVQYIEAHDNLTLHDIIAQATRKDPAVPANEAEILKRLRLGNLLTLVSQGTAFLHAGQEYGRTKQWHGQGVPEQKYHELKDENGKSFGYFIHDSYDSSDAVNKFDWTKATDANVYPEHVKTKEYTAGLIELRKSTDAFRLGDQALVNTNVTSLQIPEINAQDLVIAFKNKATDGTGNYYVFVNADNKARTLTLSEDLTSGAVLVDDDEAGKDPVTVKSGFTLTAGSITLEPLTAVVIRTDAAAAVIQGLSVDKDSYSLPIGKTHQTAVYANYEDGGKRTVTKQAVYASSRPQVASVTSTGLVRGNAEGVAVISVTYGGFQKEITVTVTADAVDAKRYVQLNYIRPDRDYTDWNLWVWNTGVKNDEIRFDKIENGIATALIEVSPDATNVGFVLRKGTDWSTAKQDIPDDRIIPLTPGEGFTKVNVTSMVHALDILPSIQGPVLEDGNITFLYRDDQLFREGRLDTISEVKVVINGKAETLRYIPEKEWFSYTLKGAAPGTYEYTFLVTREGVTRELTDPKNTVNGKSVLVFSVPKVTVEAEVNPGTIAADENAVLSIKAMTSESESVTFKEAHIDLSELGGPAKVKLDPQLLEQSIAVKDTVTPGNKSIPVTLVDQYGNRHSGTAKVTVSTRAQAGKADFDWDEARIYFILTDRFMDGDPANNAEVDKNHLEAYHGGDFRGLIDKLDYLETLGVNTLWITPIVDNIDYNVGAGFNGKQYGYHGYWAKDFTRIDEHLGDLETLKELIDKAHDRGIKIMVDVVLNHTGYGLKPGDDAPGVTQQDKERFAGMLRTDGVSADTDPVKGELAGLPDLLTEDPEVRQQVIEWQAGWLERARTDRGDTFDYFRVDTVKHVDDTTWKAFKNALTAIDPDFKLLGEYYGATVQSDGGQLQSGQMDSLLDFGFKHEARKLANGDVESVEAYLAEREARLDNTRMMGQFLSSHDEDGFLTHYVNGDKGKLMAAAAMQITAKGQPVIYYGEELGRSGKNAGDISKGELGENRSDMPWERLEAENKLLTHYQKLLNIRGEHSKVFSKGARTPIAASNEEGYLAFAKQYGGEQLVTAIHVKEEAKQVTLPVPFMAGGKVKDLYGGSEYRVSAEQKVTVTLPAMADGGTVILAPVPAGGGNSGSGGNSSSGTGGTGSDAASGSTADHWPAAPGRKVVDGQTLQGGDAKVTILLEAGDQEAILPRNAGELLGSKSLELRRAGVALTIPSKLLQAVGKQTLEGPSREAFISIKLRELAASELDPLWAKVADTGTVRRGGAIIDLGIAVITKDGTTSGPEPFPAPVTISISLDPDSHIDGNLAGIYRLTDGGSLIYIPGQRTGGKLVADITHAGHYAVLEFDKTFTDLVGHWAEPALKQLAARHIVNGTGAAEFHPGRQLTRAEFAAMLVRGLNLDVRDERAASDRERAAWYESAVTTAHHYGLMNGKATGGFAPNDPMTREEMAVMLMRAYRMTEEAITASPSMTYKDRGQISAWAVKAVDEAAVLELMKGQGGGKFSPKAYATRAEGAQAVLNLLTKLEMK</sequence>
<evidence type="ECO:0000313" key="13">
    <source>
        <dbReference type="EMBL" id="TYA14378.1"/>
    </source>
</evidence>
<keyword evidence="11" id="KW-0472">Membrane</keyword>
<evidence type="ECO:0000259" key="12">
    <source>
        <dbReference type="PROSITE" id="PS51272"/>
    </source>
</evidence>
<dbReference type="InterPro" id="IPR006047">
    <property type="entry name" value="GH13_cat_dom"/>
</dbReference>
<dbReference type="InterPro" id="IPR040806">
    <property type="entry name" value="SpuA_C"/>
</dbReference>
<dbReference type="Pfam" id="PF00128">
    <property type="entry name" value="Alpha-amylase"/>
    <property type="match status" value="2"/>
</dbReference>
<dbReference type="InterPro" id="IPR013784">
    <property type="entry name" value="Carb-bd-like_fold"/>
</dbReference>
<evidence type="ECO:0000256" key="3">
    <source>
        <dbReference type="ARBA" id="ARBA00022801"/>
    </source>
</evidence>
<dbReference type="CDD" id="cd02860">
    <property type="entry name" value="E_set_Pullulanase"/>
    <property type="match status" value="1"/>
</dbReference>
<dbReference type="Pfam" id="PF18033">
    <property type="entry name" value="SpuA_C"/>
    <property type="match status" value="1"/>
</dbReference>
<dbReference type="Pfam" id="PF22058">
    <property type="entry name" value="X25_BaPul_like"/>
    <property type="match status" value="2"/>
</dbReference>
<dbReference type="GO" id="GO:0030246">
    <property type="term" value="F:carbohydrate binding"/>
    <property type="evidence" value="ECO:0007669"/>
    <property type="project" value="InterPro"/>
</dbReference>
<dbReference type="EC" id="3.2.1.41" evidence="7"/>
<evidence type="ECO:0000256" key="9">
    <source>
        <dbReference type="ARBA" id="ARBA00031076"/>
    </source>
</evidence>